<gene>
    <name evidence="6" type="ORF">I2492_19585</name>
    <name evidence="5" type="ORF">I2493_19565</name>
</gene>
<feature type="domain" description="HTH cro/C1-type" evidence="4">
    <location>
        <begin position="7"/>
        <end position="61"/>
    </location>
</feature>
<evidence type="ECO:0000256" key="1">
    <source>
        <dbReference type="ARBA" id="ARBA00023015"/>
    </source>
</evidence>
<evidence type="ECO:0000256" key="3">
    <source>
        <dbReference type="ARBA" id="ARBA00023163"/>
    </source>
</evidence>
<evidence type="ECO:0000259" key="4">
    <source>
        <dbReference type="PROSITE" id="PS50943"/>
    </source>
</evidence>
<sequence>MKTGERIRALRKAKKMTILELATAIGSDVGNVSRLERGVQGYKESTLKNIADALGVTVAEIYSIDNEQLDSIKRQEKVKVEKPYSIEFLDIEASAGLGVVNNDVIQTVRLIEYANDHAKLLFGGRNPNDIKIITVVGDSMSGTIEPGDAIFVDVSKDYFSGDGIYVFTFKNTLHVKRLQMMPDHLLVHSDNHQYKDWEVTEENEEHLKISGKVLLSQSQAYKRHG</sequence>
<dbReference type="InterPro" id="IPR001387">
    <property type="entry name" value="Cro/C1-type_HTH"/>
</dbReference>
<dbReference type="PROSITE" id="PS50943">
    <property type="entry name" value="HTH_CROC1"/>
    <property type="match status" value="1"/>
</dbReference>
<evidence type="ECO:0000313" key="6">
    <source>
        <dbReference type="EMBL" id="MBK5178510.1"/>
    </source>
</evidence>
<dbReference type="EMBL" id="JADRCQ010000021">
    <property type="protein sequence ID" value="MBK5075196.1"/>
    <property type="molecule type" value="Genomic_DNA"/>
</dbReference>
<organism evidence="6 7">
    <name type="scientific">Limnobaculum xujianqingii</name>
    <dbReference type="NCBI Taxonomy" id="2738837"/>
    <lineage>
        <taxon>Bacteria</taxon>
        <taxon>Pseudomonadati</taxon>
        <taxon>Pseudomonadota</taxon>
        <taxon>Gammaproteobacteria</taxon>
        <taxon>Enterobacterales</taxon>
        <taxon>Budviciaceae</taxon>
        <taxon>Limnobaculum</taxon>
    </lineage>
</organism>
<keyword evidence="2" id="KW-0238">DNA-binding</keyword>
<dbReference type="PANTHER" id="PTHR40661">
    <property type="match status" value="1"/>
</dbReference>
<dbReference type="Pfam" id="PF00717">
    <property type="entry name" value="Peptidase_S24"/>
    <property type="match status" value="1"/>
</dbReference>
<dbReference type="InterPro" id="IPR036286">
    <property type="entry name" value="LexA/Signal_pep-like_sf"/>
</dbReference>
<protein>
    <submittedName>
        <fullName evidence="6">Helix-turn-helix transcriptional regulator</fullName>
    </submittedName>
</protein>
<dbReference type="SUPFAM" id="SSF51306">
    <property type="entry name" value="LexA/Signal peptidase"/>
    <property type="match status" value="1"/>
</dbReference>
<dbReference type="Pfam" id="PF01381">
    <property type="entry name" value="HTH_3"/>
    <property type="match status" value="1"/>
</dbReference>
<name>A0A9D7ALW0_9GAMM</name>
<dbReference type="Proteomes" id="UP001296969">
    <property type="component" value="Unassembled WGS sequence"/>
</dbReference>
<keyword evidence="3" id="KW-0804">Transcription</keyword>
<reference evidence="6 8" key="1">
    <citation type="submission" date="2020-11" db="EMBL/GenBank/DDBJ databases">
        <title>Insectihabitans protaetiae gen. nov. sp. nov. and Insectihabitans allomyrinae sp. nov., isolated from larvae of Protaetia brevitarsis seulensis and Allomyrina dichotoma, respectively.</title>
        <authorList>
            <person name="Lee S.D."/>
            <person name="Byeon Y.-S."/>
            <person name="Kim S.-M."/>
            <person name="Yang H.L."/>
            <person name="Kim I.S."/>
        </authorList>
    </citation>
    <scope>NUCLEOTIDE SEQUENCE</scope>
    <source>
        <strain evidence="6">CWB-B4</strain>
        <strain evidence="5 8">CWB-B43</strain>
    </source>
</reference>
<keyword evidence="1" id="KW-0805">Transcription regulation</keyword>
<dbReference type="InterPro" id="IPR039418">
    <property type="entry name" value="LexA-like"/>
</dbReference>
<accession>A0A9D7ALW0</accession>
<dbReference type="CDD" id="cd00093">
    <property type="entry name" value="HTH_XRE"/>
    <property type="match status" value="1"/>
</dbReference>
<dbReference type="SMART" id="SM00530">
    <property type="entry name" value="HTH_XRE"/>
    <property type="match status" value="1"/>
</dbReference>
<dbReference type="AlphaFoldDB" id="A0A9D7ALW0"/>
<evidence type="ECO:0000313" key="8">
    <source>
        <dbReference type="Proteomes" id="UP001296969"/>
    </source>
</evidence>
<evidence type="ECO:0000256" key="2">
    <source>
        <dbReference type="ARBA" id="ARBA00023125"/>
    </source>
</evidence>
<dbReference type="PANTHER" id="PTHR40661:SF3">
    <property type="entry name" value="FELS-1 PROPHAGE TRANSCRIPTIONAL REGULATOR"/>
    <property type="match status" value="1"/>
</dbReference>
<keyword evidence="8" id="KW-1185">Reference proteome</keyword>
<dbReference type="Gene3D" id="1.10.260.40">
    <property type="entry name" value="lambda repressor-like DNA-binding domains"/>
    <property type="match status" value="1"/>
</dbReference>
<dbReference type="RefSeq" id="WP_228399534.1">
    <property type="nucleotide sequence ID" value="NZ_JADRCP010000022.1"/>
</dbReference>
<dbReference type="InterPro" id="IPR010982">
    <property type="entry name" value="Lambda_DNA-bd_dom_sf"/>
</dbReference>
<proteinExistence type="predicted"/>
<dbReference type="Gene3D" id="2.10.109.10">
    <property type="entry name" value="Umud Fragment, subunit A"/>
    <property type="match status" value="1"/>
</dbReference>
<dbReference type="GO" id="GO:0003677">
    <property type="term" value="F:DNA binding"/>
    <property type="evidence" value="ECO:0007669"/>
    <property type="project" value="UniProtKB-KW"/>
</dbReference>
<dbReference type="CDD" id="cd06529">
    <property type="entry name" value="S24_LexA-like"/>
    <property type="match status" value="1"/>
</dbReference>
<dbReference type="InterPro" id="IPR015927">
    <property type="entry name" value="Peptidase_S24_S26A/B/C"/>
</dbReference>
<evidence type="ECO:0000313" key="7">
    <source>
        <dbReference type="Proteomes" id="UP000807542"/>
    </source>
</evidence>
<dbReference type="SUPFAM" id="SSF47413">
    <property type="entry name" value="lambda repressor-like DNA-binding domains"/>
    <property type="match status" value="1"/>
</dbReference>
<dbReference type="EMBL" id="JADRCP010000022">
    <property type="protein sequence ID" value="MBK5178510.1"/>
    <property type="molecule type" value="Genomic_DNA"/>
</dbReference>
<comment type="caution">
    <text evidence="6">The sequence shown here is derived from an EMBL/GenBank/DDBJ whole genome shotgun (WGS) entry which is preliminary data.</text>
</comment>
<dbReference type="Proteomes" id="UP000807542">
    <property type="component" value="Unassembled WGS sequence"/>
</dbReference>
<evidence type="ECO:0000313" key="5">
    <source>
        <dbReference type="EMBL" id="MBK5075196.1"/>
    </source>
</evidence>